<proteinExistence type="predicted"/>
<accession>A0A7J6IUT3</accession>
<comment type="caution">
    <text evidence="2">The sequence shown here is derived from an EMBL/GenBank/DDBJ whole genome shotgun (WGS) entry which is preliminary data.</text>
</comment>
<gene>
    <name evidence="2" type="ORF">CGGC5_v010948</name>
</gene>
<dbReference type="OrthoDB" id="61900at2759"/>
<reference evidence="2 3" key="2">
    <citation type="submission" date="2020-04" db="EMBL/GenBank/DDBJ databases">
        <title>Genome sequencing and assembly of multiple isolates from the Colletotrichum gloeosporioides species complex.</title>
        <authorList>
            <person name="Gan P."/>
            <person name="Shirasu K."/>
        </authorList>
    </citation>
    <scope>NUCLEOTIDE SEQUENCE [LARGE SCALE GENOMIC DNA]</scope>
    <source>
        <strain evidence="2 3">Nara gc5</strain>
    </source>
</reference>
<reference evidence="2 3" key="1">
    <citation type="submission" date="2012-08" db="EMBL/GenBank/DDBJ databases">
        <authorList>
            <person name="Gan P.H.P."/>
            <person name="Ikeda K."/>
            <person name="Irieda H."/>
            <person name="Narusaka M."/>
            <person name="O'Connell R.J."/>
            <person name="Narusaka Y."/>
            <person name="Takano Y."/>
            <person name="Kubo Y."/>
            <person name="Shirasu K."/>
        </authorList>
    </citation>
    <scope>NUCLEOTIDE SEQUENCE [LARGE SCALE GENOMIC DNA]</scope>
    <source>
        <strain evidence="2 3">Nara gc5</strain>
    </source>
</reference>
<keyword evidence="3" id="KW-1185">Reference proteome</keyword>
<dbReference type="EMBL" id="ANPB02000006">
    <property type="protein sequence ID" value="KAF4480873.1"/>
    <property type="molecule type" value="Genomic_DNA"/>
</dbReference>
<dbReference type="Proteomes" id="UP000011096">
    <property type="component" value="Unassembled WGS sequence"/>
</dbReference>
<dbReference type="GeneID" id="43603860"/>
<dbReference type="InParanoid" id="A0A7J6IUT3"/>
<dbReference type="Pfam" id="PF24809">
    <property type="entry name" value="DUF7708"/>
    <property type="match status" value="1"/>
</dbReference>
<dbReference type="AlphaFoldDB" id="A0A7J6IUT3"/>
<dbReference type="RefSeq" id="XP_031892822.1">
    <property type="nucleotide sequence ID" value="XM_032019635.1"/>
</dbReference>
<evidence type="ECO:0000313" key="3">
    <source>
        <dbReference type="Proteomes" id="UP000011096"/>
    </source>
</evidence>
<feature type="domain" description="DUF7708" evidence="1">
    <location>
        <begin position="116"/>
        <end position="256"/>
    </location>
</feature>
<dbReference type="InterPro" id="IPR056125">
    <property type="entry name" value="DUF7708"/>
</dbReference>
<protein>
    <recommendedName>
        <fullName evidence="1">DUF7708 domain-containing protein</fullName>
    </recommendedName>
</protein>
<evidence type="ECO:0000259" key="1">
    <source>
        <dbReference type="Pfam" id="PF24809"/>
    </source>
</evidence>
<organism evidence="2 3">
    <name type="scientific">Colletotrichum fructicola (strain Nara gc5)</name>
    <name type="common">Anthracnose fungus</name>
    <name type="synonym">Colletotrichum gloeosporioides (strain Nara gc5)</name>
    <dbReference type="NCBI Taxonomy" id="1213859"/>
    <lineage>
        <taxon>Eukaryota</taxon>
        <taxon>Fungi</taxon>
        <taxon>Dikarya</taxon>
        <taxon>Ascomycota</taxon>
        <taxon>Pezizomycotina</taxon>
        <taxon>Sordariomycetes</taxon>
        <taxon>Hypocreomycetidae</taxon>
        <taxon>Glomerellales</taxon>
        <taxon>Glomerellaceae</taxon>
        <taxon>Colletotrichum</taxon>
        <taxon>Colletotrichum gloeosporioides species complex</taxon>
    </lineage>
</organism>
<sequence>MHKRPSLNTAVVFRTPSWDRVDGSPTTVSSPSTIWNPHDEVIRRFSDPAKDGDVRASGAKYEKAEASYTAAVLSLQKLLKDEGSIAATSQDGKQELSMVAKQLQQAKEGTLDKKKMSRFVKSLDHYQGVFDILSQADFSGLPLIWGGIKLVLLMSKTSSDTLSKVFEVIIDIGRSLERIRGYAMLYATPRITEFTVELYEAVAEFLEKVITDFKKSPFRRAMVDLLQPFEVRYGDLLTKMRKVQQEIKDDADLCMHVRHMQVWSSHSMAHYRRDLPMQRHQMYQGFKAMAEDPNAAIFEAIRKNLFRGFELEAGYHQELESTYKTTTSKAWIEWFKLEQKYVPSGYSHETKIIQAECDAPDPQHALIWKKQQRTFASHVPSAYLIWTRGMTAQSAIASLVHQILFQKTEVMAQAGLDLDQFKEANNSPRALWKFFTHLVTILGGCMVYITIGSVGKHEAAIVKKFVAMAKTWDRPAINVTLIHPFSDEFAKTEDVINLDDKYDVHPSLTTTDAMHHVLVLELNEGKKVSETIQSLLWETVWREVRYAVIGIAFNQVVEHIQIAFKKVADTAREKDVMSNEQDDSQERQERRAKKLFTNTDAKHWNAAVSVWTGNKWSMDALREQIQRHIDIVDIHLPADIKAGLKEKLDLLLFDDETELEPRPLTESQRMSIWDELQNAIRPGTQVMFCSQIEELLSAVLEDYRMEGPEKEGEAKTLFVYLAKTYFAKSGRWKNTFSEDKNLVADGITKAIEIGFQHLVEAFASGGS</sequence>
<name>A0A7J6IUT3_COLFN</name>
<evidence type="ECO:0000313" key="2">
    <source>
        <dbReference type="EMBL" id="KAF4480873.1"/>
    </source>
</evidence>